<dbReference type="PANTHER" id="PTHR32444">
    <property type="entry name" value="BULB-TYPE LECTIN DOMAIN-CONTAINING PROTEIN"/>
    <property type="match status" value="1"/>
</dbReference>
<keyword evidence="1 4" id="KW-0732">Signal</keyword>
<keyword evidence="7" id="KW-1185">Reference proteome</keyword>
<feature type="signal peptide" evidence="4">
    <location>
        <begin position="1"/>
        <end position="18"/>
    </location>
</feature>
<protein>
    <recommendedName>
        <fullName evidence="5">Bulb-type lectin domain-containing protein</fullName>
    </recommendedName>
</protein>
<keyword evidence="2" id="KW-1015">Disulfide bond</keyword>
<evidence type="ECO:0000259" key="5">
    <source>
        <dbReference type="PROSITE" id="PS50927"/>
    </source>
</evidence>
<evidence type="ECO:0000256" key="2">
    <source>
        <dbReference type="ARBA" id="ARBA00023157"/>
    </source>
</evidence>
<keyword evidence="3" id="KW-0325">Glycoprotein</keyword>
<sequence>MFVVYSILFFVLETPAVLDTITPSQSIKGGETLVSAGGTFELVFFNTANSTRRYLGIRYKAVFAKTLTWVANRETSLSDQTLIPYQN</sequence>
<name>A0AAD9TND2_9ROSI</name>
<dbReference type="PROSITE" id="PS50927">
    <property type="entry name" value="BULB_LECTIN"/>
    <property type="match status" value="1"/>
</dbReference>
<evidence type="ECO:0000256" key="3">
    <source>
        <dbReference type="ARBA" id="ARBA00023180"/>
    </source>
</evidence>
<evidence type="ECO:0000313" key="6">
    <source>
        <dbReference type="EMBL" id="KAK2639262.1"/>
    </source>
</evidence>
<reference evidence="6" key="1">
    <citation type="journal article" date="2023" name="Plant J.">
        <title>Genome sequences and population genomics provide insights into the demographic history, inbreeding, and mutation load of two 'living fossil' tree species of Dipteronia.</title>
        <authorList>
            <person name="Feng Y."/>
            <person name="Comes H.P."/>
            <person name="Chen J."/>
            <person name="Zhu S."/>
            <person name="Lu R."/>
            <person name="Zhang X."/>
            <person name="Li P."/>
            <person name="Qiu J."/>
            <person name="Olsen K.M."/>
            <person name="Qiu Y."/>
        </authorList>
    </citation>
    <scope>NUCLEOTIDE SEQUENCE</scope>
    <source>
        <strain evidence="6">KIB01</strain>
    </source>
</reference>
<evidence type="ECO:0000313" key="7">
    <source>
        <dbReference type="Proteomes" id="UP001280121"/>
    </source>
</evidence>
<dbReference type="InterPro" id="IPR001480">
    <property type="entry name" value="Bulb-type_lectin_dom"/>
</dbReference>
<accession>A0AAD9TND2</accession>
<organism evidence="6 7">
    <name type="scientific">Dipteronia dyeriana</name>
    <dbReference type="NCBI Taxonomy" id="168575"/>
    <lineage>
        <taxon>Eukaryota</taxon>
        <taxon>Viridiplantae</taxon>
        <taxon>Streptophyta</taxon>
        <taxon>Embryophyta</taxon>
        <taxon>Tracheophyta</taxon>
        <taxon>Spermatophyta</taxon>
        <taxon>Magnoliopsida</taxon>
        <taxon>eudicotyledons</taxon>
        <taxon>Gunneridae</taxon>
        <taxon>Pentapetalae</taxon>
        <taxon>rosids</taxon>
        <taxon>malvids</taxon>
        <taxon>Sapindales</taxon>
        <taxon>Sapindaceae</taxon>
        <taxon>Hippocastanoideae</taxon>
        <taxon>Acereae</taxon>
        <taxon>Dipteronia</taxon>
    </lineage>
</organism>
<dbReference type="EMBL" id="JANJYI010000008">
    <property type="protein sequence ID" value="KAK2639262.1"/>
    <property type="molecule type" value="Genomic_DNA"/>
</dbReference>
<evidence type="ECO:0000256" key="1">
    <source>
        <dbReference type="ARBA" id="ARBA00022729"/>
    </source>
</evidence>
<comment type="caution">
    <text evidence="6">The sequence shown here is derived from an EMBL/GenBank/DDBJ whole genome shotgun (WGS) entry which is preliminary data.</text>
</comment>
<dbReference type="AlphaFoldDB" id="A0AAD9TND2"/>
<dbReference type="InterPro" id="IPR036426">
    <property type="entry name" value="Bulb-type_lectin_dom_sf"/>
</dbReference>
<feature type="domain" description="Bulb-type lectin" evidence="5">
    <location>
        <begin position="18"/>
        <end position="87"/>
    </location>
</feature>
<dbReference type="Proteomes" id="UP001280121">
    <property type="component" value="Unassembled WGS sequence"/>
</dbReference>
<proteinExistence type="predicted"/>
<feature type="chain" id="PRO_5042035495" description="Bulb-type lectin domain-containing protein" evidence="4">
    <location>
        <begin position="19"/>
        <end position="87"/>
    </location>
</feature>
<gene>
    <name evidence="6" type="ORF">Ddye_027057</name>
</gene>
<dbReference type="PANTHER" id="PTHR32444:SF183">
    <property type="entry name" value="APPLE DOMAIN-CONTAINING PROTEIN"/>
    <property type="match status" value="1"/>
</dbReference>
<dbReference type="Gene3D" id="2.90.10.10">
    <property type="entry name" value="Bulb-type lectin domain"/>
    <property type="match status" value="1"/>
</dbReference>
<evidence type="ECO:0000256" key="4">
    <source>
        <dbReference type="SAM" id="SignalP"/>
    </source>
</evidence>